<feature type="transmembrane region" description="Helical" evidence="7">
    <location>
        <begin position="200"/>
        <end position="220"/>
    </location>
</feature>
<feature type="transmembrane region" description="Helical" evidence="7">
    <location>
        <begin position="514"/>
        <end position="532"/>
    </location>
</feature>
<feature type="transmembrane region" description="Helical" evidence="7">
    <location>
        <begin position="240"/>
        <end position="264"/>
    </location>
</feature>
<proteinExistence type="predicted"/>
<feature type="region of interest" description="Disordered" evidence="6">
    <location>
        <begin position="372"/>
        <end position="403"/>
    </location>
</feature>
<name>X6M6A5_RETFI</name>
<dbReference type="OrthoDB" id="28755at2759"/>
<evidence type="ECO:0000256" key="6">
    <source>
        <dbReference type="SAM" id="MobiDB-lite"/>
    </source>
</evidence>
<feature type="transmembrane region" description="Helical" evidence="7">
    <location>
        <begin position="569"/>
        <end position="589"/>
    </location>
</feature>
<feature type="transmembrane region" description="Helical" evidence="7">
    <location>
        <begin position="167"/>
        <end position="188"/>
    </location>
</feature>
<comment type="subcellular location">
    <subcellularLocation>
        <location evidence="1">Membrane</location>
        <topology evidence="1">Multi-pass membrane protein</topology>
    </subcellularLocation>
</comment>
<feature type="transmembrane region" description="Helical" evidence="7">
    <location>
        <begin position="601"/>
        <end position="622"/>
    </location>
</feature>
<dbReference type="PANTHER" id="PTHR19432">
    <property type="entry name" value="SUGAR TRANSPORTER"/>
    <property type="match status" value="1"/>
</dbReference>
<evidence type="ECO:0000256" key="1">
    <source>
        <dbReference type="ARBA" id="ARBA00004141"/>
    </source>
</evidence>
<dbReference type="Gene3D" id="1.20.1250.20">
    <property type="entry name" value="MFS general substrate transporter like domains"/>
    <property type="match status" value="1"/>
</dbReference>
<feature type="transmembrane region" description="Helical" evidence="7">
    <location>
        <begin position="12"/>
        <end position="32"/>
    </location>
</feature>
<evidence type="ECO:0000256" key="7">
    <source>
        <dbReference type="SAM" id="Phobius"/>
    </source>
</evidence>
<dbReference type="AlphaFoldDB" id="X6M6A5"/>
<protein>
    <submittedName>
        <fullName evidence="8">Sucrose transporter2</fullName>
    </submittedName>
</protein>
<comment type="caution">
    <text evidence="8">The sequence shown here is derived from an EMBL/GenBank/DDBJ whole genome shotgun (WGS) entry which is preliminary data.</text>
</comment>
<dbReference type="EMBL" id="ASPP01024886">
    <property type="protein sequence ID" value="ETO08560.1"/>
    <property type="molecule type" value="Genomic_DNA"/>
</dbReference>
<feature type="transmembrane region" description="Helical" evidence="7">
    <location>
        <begin position="130"/>
        <end position="147"/>
    </location>
</feature>
<dbReference type="SUPFAM" id="SSF103473">
    <property type="entry name" value="MFS general substrate transporter"/>
    <property type="match status" value="2"/>
</dbReference>
<reference evidence="8 9" key="1">
    <citation type="journal article" date="2013" name="Curr. Biol.">
        <title>The Genome of the Foraminiferan Reticulomyxa filosa.</title>
        <authorList>
            <person name="Glockner G."/>
            <person name="Hulsmann N."/>
            <person name="Schleicher M."/>
            <person name="Noegel A.A."/>
            <person name="Eichinger L."/>
            <person name="Gallinger C."/>
            <person name="Pawlowski J."/>
            <person name="Sierra R."/>
            <person name="Euteneuer U."/>
            <person name="Pillet L."/>
            <person name="Moustafa A."/>
            <person name="Platzer M."/>
            <person name="Groth M."/>
            <person name="Szafranski K."/>
            <person name="Schliwa M."/>
        </authorList>
    </citation>
    <scope>NUCLEOTIDE SEQUENCE [LARGE SCALE GENOMIC DNA]</scope>
</reference>
<keyword evidence="3 7" id="KW-0812">Transmembrane</keyword>
<evidence type="ECO:0000256" key="4">
    <source>
        <dbReference type="ARBA" id="ARBA00022989"/>
    </source>
</evidence>
<evidence type="ECO:0000256" key="3">
    <source>
        <dbReference type="ARBA" id="ARBA00022692"/>
    </source>
</evidence>
<dbReference type="OMA" id="HAKNCFC"/>
<dbReference type="GO" id="GO:0016020">
    <property type="term" value="C:membrane"/>
    <property type="evidence" value="ECO:0007669"/>
    <property type="project" value="UniProtKB-SubCell"/>
</dbReference>
<evidence type="ECO:0000256" key="2">
    <source>
        <dbReference type="ARBA" id="ARBA00022448"/>
    </source>
</evidence>
<feature type="transmembrane region" description="Helical" evidence="7">
    <location>
        <begin position="38"/>
        <end position="56"/>
    </location>
</feature>
<keyword evidence="2" id="KW-0813">Transport</keyword>
<dbReference type="InterPro" id="IPR036259">
    <property type="entry name" value="MFS_trans_sf"/>
</dbReference>
<organism evidence="8 9">
    <name type="scientific">Reticulomyxa filosa</name>
    <dbReference type="NCBI Taxonomy" id="46433"/>
    <lineage>
        <taxon>Eukaryota</taxon>
        <taxon>Sar</taxon>
        <taxon>Rhizaria</taxon>
        <taxon>Retaria</taxon>
        <taxon>Foraminifera</taxon>
        <taxon>Monothalamids</taxon>
        <taxon>Reticulomyxidae</taxon>
        <taxon>Reticulomyxa</taxon>
    </lineage>
</organism>
<keyword evidence="9" id="KW-1185">Reference proteome</keyword>
<evidence type="ECO:0000256" key="5">
    <source>
        <dbReference type="ARBA" id="ARBA00023136"/>
    </source>
</evidence>
<accession>X6M6A5</accession>
<evidence type="ECO:0000313" key="8">
    <source>
        <dbReference type="EMBL" id="ETO08560.1"/>
    </source>
</evidence>
<feature type="transmembrane region" description="Helical" evidence="7">
    <location>
        <begin position="628"/>
        <end position="648"/>
    </location>
</feature>
<feature type="region of interest" description="Disordered" evidence="6">
    <location>
        <begin position="73"/>
        <end position="93"/>
    </location>
</feature>
<keyword evidence="4 7" id="KW-1133">Transmembrane helix</keyword>
<feature type="transmembrane region" description="Helical" evidence="7">
    <location>
        <begin position="323"/>
        <end position="351"/>
    </location>
</feature>
<dbReference type="GO" id="GO:0008506">
    <property type="term" value="F:sucrose:proton symporter activity"/>
    <property type="evidence" value="ECO:0007669"/>
    <property type="project" value="TreeGrafter"/>
</dbReference>
<sequence length="681" mass="75374">MLCANNVHSPPFFFFFVFCQTTKIFELVSFLVVNDKRWQSVLMILLCFVLFLRLRSEPTHKFDKKRNKAFQGAELKKPSMSTNNQHQSGKNVSDTSVMLSQSLMFTEGSDMSDSSNQNTHNKHSSKDWRTVLSPSVAFFGVQLILALESGDGSAYLSELGLSEQDLGYAWLAAPLLGLVLQPCVGAWSDRCSSKYGRRRPFIGILGGLLAILCAIFSNASSLGQWLGDHPGDKDVRPVGLSIGLVCLFLIDLTINCVEGLRLFLKKKKEGESTKKKIYLIDGGGKKKKGPLRALISDTCDEQQQVESNSFFGVQNGLAQACGYLLVAIIFITAMSWGIGAFVLLFCIIFTLMSVKEKPVDAASFHRMHDQPINFNKGDGKEINDDDGDDDDDNDNDNDNDDASISNVVINGVTKNGFVAVKDSKKVRRSSSIIEHKHMFREVLQEIWWGWKHVPDEHTKEFDQYEKGVSSGLFTLSHFFFFFQSLWNKNLTIEIFSLLLVGCILFSPSLFLANYAYMAMSLVGGIFAILLVSTQIDLFHTKQKITAALIMTPIFIGGPVGGAIAVHSLVGLGLCASFSLPWAIVTKYSLLYDQSRSGLWSTIFNSSECVAEILVSLAAGNLADAFKHSTAVVMVLGGISLVIASFLVLRVRDPSHAFQYDKIEPASSHEQTQIQKEAESWK</sequence>
<feature type="compositionally biased region" description="Polar residues" evidence="6">
    <location>
        <begin position="79"/>
        <end position="93"/>
    </location>
</feature>
<keyword evidence="5 7" id="KW-0472">Membrane</keyword>
<evidence type="ECO:0000313" key="9">
    <source>
        <dbReference type="Proteomes" id="UP000023152"/>
    </source>
</evidence>
<dbReference type="PANTHER" id="PTHR19432:SF35">
    <property type="entry name" value="SOLUTE CARRIER FAMILY 45 MEMBER 3 ISOFORM X1"/>
    <property type="match status" value="1"/>
</dbReference>
<feature type="transmembrane region" description="Helical" evidence="7">
    <location>
        <begin position="544"/>
        <end position="563"/>
    </location>
</feature>
<feature type="compositionally biased region" description="Acidic residues" evidence="6">
    <location>
        <begin position="383"/>
        <end position="401"/>
    </location>
</feature>
<gene>
    <name evidence="8" type="ORF">RFI_28827</name>
</gene>
<dbReference type="Proteomes" id="UP000023152">
    <property type="component" value="Unassembled WGS sequence"/>
</dbReference>